<proteinExistence type="predicted"/>
<feature type="compositionally biased region" description="Acidic residues" evidence="1">
    <location>
        <begin position="138"/>
        <end position="165"/>
    </location>
</feature>
<accession>A0A195ETY8</accession>
<sequence>MGKDPDCFDVTHSRVSEHASIAEGIAVGRVGGVRRKTAGYTVCCPPLADLYETPLTPKHTSSSFGAPLEKPVCSAATITTAIASFREILLYNTILYCVIPSNFACLDLTRLARGLAGRMREGPAKSPLGMAANYAESDVGEEEEEEEDDGNDNEVDEEEEEEEEERSGRGIYEERLLVVEQNVGEEPRERVQREERREETRRVVLPQRWAPRSLRSMLSLKARGRFSEATGAGGIRVELDYTAKGYIYRARMYAEARTSPQRGRPCGFSLDATWRVDSRFRTRHIRSAVGADAA</sequence>
<feature type="region of interest" description="Disordered" evidence="1">
    <location>
        <begin position="120"/>
        <end position="171"/>
    </location>
</feature>
<evidence type="ECO:0000256" key="1">
    <source>
        <dbReference type="SAM" id="MobiDB-lite"/>
    </source>
</evidence>
<protein>
    <submittedName>
        <fullName evidence="2">Uncharacterized protein</fullName>
    </submittedName>
</protein>
<dbReference type="Proteomes" id="UP000078541">
    <property type="component" value="Unassembled WGS sequence"/>
</dbReference>
<evidence type="ECO:0000313" key="2">
    <source>
        <dbReference type="EMBL" id="KYN31344.1"/>
    </source>
</evidence>
<dbReference type="EMBL" id="KQ981979">
    <property type="protein sequence ID" value="KYN31344.1"/>
    <property type="molecule type" value="Genomic_DNA"/>
</dbReference>
<evidence type="ECO:0000313" key="3">
    <source>
        <dbReference type="Proteomes" id="UP000078541"/>
    </source>
</evidence>
<name>A0A195ETY8_9HYME</name>
<organism evidence="2 3">
    <name type="scientific">Trachymyrmex septentrionalis</name>
    <dbReference type="NCBI Taxonomy" id="34720"/>
    <lineage>
        <taxon>Eukaryota</taxon>
        <taxon>Metazoa</taxon>
        <taxon>Ecdysozoa</taxon>
        <taxon>Arthropoda</taxon>
        <taxon>Hexapoda</taxon>
        <taxon>Insecta</taxon>
        <taxon>Pterygota</taxon>
        <taxon>Neoptera</taxon>
        <taxon>Endopterygota</taxon>
        <taxon>Hymenoptera</taxon>
        <taxon>Apocrita</taxon>
        <taxon>Aculeata</taxon>
        <taxon>Formicoidea</taxon>
        <taxon>Formicidae</taxon>
        <taxon>Myrmicinae</taxon>
        <taxon>Trachymyrmex</taxon>
    </lineage>
</organism>
<keyword evidence="3" id="KW-1185">Reference proteome</keyword>
<dbReference type="AlphaFoldDB" id="A0A195ETY8"/>
<gene>
    <name evidence="2" type="ORF">ALC56_14225</name>
</gene>
<reference evidence="2 3" key="1">
    <citation type="submission" date="2016-03" db="EMBL/GenBank/DDBJ databases">
        <title>Trachymyrmex septentrionalis WGS genome.</title>
        <authorList>
            <person name="Nygaard S."/>
            <person name="Hu H."/>
            <person name="Boomsma J."/>
            <person name="Zhang G."/>
        </authorList>
    </citation>
    <scope>NUCLEOTIDE SEQUENCE [LARGE SCALE GENOMIC DNA]</scope>
    <source>
        <strain evidence="2">Tsep2-gDNA-1</strain>
        <tissue evidence="2">Whole body</tissue>
    </source>
</reference>